<reference evidence="7" key="3">
    <citation type="submission" date="2019-09" db="EMBL/GenBank/DDBJ databases">
        <title>Co-occurence of chitin degradation, pigmentation and bioactivity in marine Pseudoalteromonas.</title>
        <authorList>
            <person name="Sonnenschein E.C."/>
            <person name="Bech P.K."/>
        </authorList>
    </citation>
    <scope>NUCLEOTIDE SEQUENCE</scope>
    <source>
        <strain evidence="7">S2231</strain>
        <strain evidence="6">S2233</strain>
    </source>
</reference>
<dbReference type="Pfam" id="PF06744">
    <property type="entry name" value="IcmF_C"/>
    <property type="match status" value="1"/>
</dbReference>
<evidence type="ECO:0000259" key="3">
    <source>
        <dbReference type="Pfam" id="PF06761"/>
    </source>
</evidence>
<feature type="transmembrane region" description="Helical" evidence="1">
    <location>
        <begin position="378"/>
        <end position="396"/>
    </location>
</feature>
<feature type="domain" description="Type VI secretion system component TssM1 helical" evidence="5">
    <location>
        <begin position="889"/>
        <end position="986"/>
    </location>
</feature>
<gene>
    <name evidence="7" type="ORF">CWB96_04055</name>
    <name evidence="6" type="ORF">CWB97_04955</name>
</gene>
<feature type="domain" description="IcmF-related" evidence="3">
    <location>
        <begin position="440"/>
        <end position="725"/>
    </location>
</feature>
<organism evidence="7 9">
    <name type="scientific">Pseudoalteromonas citrea</name>
    <dbReference type="NCBI Taxonomy" id="43655"/>
    <lineage>
        <taxon>Bacteria</taxon>
        <taxon>Pseudomonadati</taxon>
        <taxon>Pseudomonadota</taxon>
        <taxon>Gammaproteobacteria</taxon>
        <taxon>Alteromonadales</taxon>
        <taxon>Pseudoalteromonadaceae</taxon>
        <taxon>Pseudoalteromonas</taxon>
    </lineage>
</organism>
<dbReference type="Proteomes" id="UP000305730">
    <property type="component" value="Unassembled WGS sequence"/>
</dbReference>
<comment type="caution">
    <text evidence="7">The sequence shown here is derived from an EMBL/GenBank/DDBJ whole genome shotgun (WGS) entry which is preliminary data.</text>
</comment>
<dbReference type="InterPro" id="IPR048677">
    <property type="entry name" value="TssM1_hel"/>
</dbReference>
<feature type="domain" description="Type VI secretion system component TssM1 N-terminal" evidence="4">
    <location>
        <begin position="135"/>
        <end position="380"/>
    </location>
</feature>
<evidence type="ECO:0000313" key="9">
    <source>
        <dbReference type="Proteomes" id="UP000307706"/>
    </source>
</evidence>
<feature type="domain" description="Type VI secretion system IcmF C-terminal" evidence="2">
    <location>
        <begin position="994"/>
        <end position="1076"/>
    </location>
</feature>
<evidence type="ECO:0000313" key="7">
    <source>
        <dbReference type="EMBL" id="TMP61466.1"/>
    </source>
</evidence>
<evidence type="ECO:0000259" key="2">
    <source>
        <dbReference type="Pfam" id="PF06744"/>
    </source>
</evidence>
<dbReference type="RefSeq" id="WP_138595428.1">
    <property type="nucleotide sequence ID" value="NZ_PNCK01000018.1"/>
</dbReference>
<evidence type="ECO:0000256" key="1">
    <source>
        <dbReference type="SAM" id="Phobius"/>
    </source>
</evidence>
<dbReference type="PANTHER" id="PTHR36153">
    <property type="entry name" value="INNER MEMBRANE PROTEIN-RELATED"/>
    <property type="match status" value="1"/>
</dbReference>
<evidence type="ECO:0008006" key="10">
    <source>
        <dbReference type="Google" id="ProtNLM"/>
    </source>
</evidence>
<accession>A0A5S3XT49</accession>
<dbReference type="Pfam" id="PF14331">
    <property type="entry name" value="IcmF-related_N"/>
    <property type="match status" value="1"/>
</dbReference>
<dbReference type="Pfam" id="PF06761">
    <property type="entry name" value="IcmF-related"/>
    <property type="match status" value="1"/>
</dbReference>
<evidence type="ECO:0000313" key="8">
    <source>
        <dbReference type="Proteomes" id="UP000305730"/>
    </source>
</evidence>
<name>A0A5S3XT49_9GAMM</name>
<evidence type="ECO:0000313" key="6">
    <source>
        <dbReference type="EMBL" id="TMP45153.1"/>
    </source>
</evidence>
<dbReference type="EMBL" id="PNCK01000018">
    <property type="protein sequence ID" value="TMP45153.1"/>
    <property type="molecule type" value="Genomic_DNA"/>
</dbReference>
<proteinExistence type="predicted"/>
<dbReference type="InterPro" id="IPR025743">
    <property type="entry name" value="TssM1_N"/>
</dbReference>
<evidence type="ECO:0000259" key="4">
    <source>
        <dbReference type="Pfam" id="PF14331"/>
    </source>
</evidence>
<feature type="transmembrane region" description="Helical" evidence="1">
    <location>
        <begin position="29"/>
        <end position="47"/>
    </location>
</feature>
<dbReference type="InterPro" id="IPR010623">
    <property type="entry name" value="IcmF_C"/>
</dbReference>
<dbReference type="InterPro" id="IPR009612">
    <property type="entry name" value="IcmF-rel"/>
</dbReference>
<dbReference type="AlphaFoldDB" id="A0A5S3XT49"/>
<protein>
    <recommendedName>
        <fullName evidence="10">Type VI secretion system membrane subunit TssM</fullName>
    </recommendedName>
</protein>
<keyword evidence="8" id="KW-1185">Reference proteome</keyword>
<reference evidence="8 9" key="1">
    <citation type="submission" date="2017-12" db="EMBL/GenBank/DDBJ databases">
        <authorList>
            <person name="Paulsen S."/>
            <person name="Gram L.K."/>
        </authorList>
    </citation>
    <scope>NUCLEOTIDE SEQUENCE [LARGE SCALE GENOMIC DNA]</scope>
    <source>
        <strain evidence="7 9">S2231</strain>
        <strain evidence="6 8">S2233</strain>
    </source>
</reference>
<reference evidence="8 9" key="2">
    <citation type="submission" date="2019-06" db="EMBL/GenBank/DDBJ databases">
        <title>Co-occurence of chitin degradation, pigmentation and bioactivity in marine Pseudoalteromonas.</title>
        <authorList>
            <person name="Sonnenschein E.C."/>
            <person name="Bech P.K."/>
        </authorList>
    </citation>
    <scope>NUCLEOTIDE SEQUENCE [LARGE SCALE GENOMIC DNA]</scope>
    <source>
        <strain evidence="9">S2231</strain>
        <strain evidence="8">S2233</strain>
    </source>
</reference>
<dbReference type="Proteomes" id="UP000307706">
    <property type="component" value="Unassembled WGS sequence"/>
</dbReference>
<keyword evidence="1" id="KW-0812">Transmembrane</keyword>
<keyword evidence="1" id="KW-1133">Transmembrane helix</keyword>
<keyword evidence="1" id="KW-0472">Membrane</keyword>
<dbReference type="OrthoDB" id="9758229at2"/>
<dbReference type="EMBL" id="PNCL01000016">
    <property type="protein sequence ID" value="TMP61466.1"/>
    <property type="molecule type" value="Genomic_DNA"/>
</dbReference>
<dbReference type="PANTHER" id="PTHR36153:SF1">
    <property type="entry name" value="TYPE VI SECRETION SYSTEM COMPONENT TSSM1"/>
    <property type="match status" value="1"/>
</dbReference>
<sequence length="1120" mass="127944">MVRIILASVLIIVSLVMVGLSIWLDFSDIYYWVSALIAVLAVVVYFSPSMKAFAIRRYRRGSQFKQYSLLYRRIAKKIKLSSNIYDTAWYLVASEENINETFAQFNRVNLSNMPANIAVYHVQGALIWHVKASHKAERAHFLSWLNHVRPKQPINGVLLLNDAFSLIQRAQKLKQDHLADVKAQLESLYLLSGYKVPLHLFLCGVNKLDGIAETLHEQNDLGALSFFLDGNNHKVTDTLNQAYDDLFKRLFAHNLHQVSLQLDEGFKRKQLLGPMQLQYLKLSVTGFVDELLDFNGLTVPFKLESFHLVESETASQRVNLATAHALIEVNQTRLPVVQESNLKPKAQLTKTFAEHVLPTSHGAPANRWKMWQHGIKQATMFTSGAAVLLLASWIGWQAYTYNEALHTEFRAVHKSYKANLDNSTFNIDEPSTIVEPLILLRSAYVNFNQAQLSKPWYALDVLTSIERAEHYQALYKNQLSVAIEPSMKKYLEEELFVYLELEDYLKVINVKDVYLSFSNRENKAVVLQYMSTSLLESGVMDELQTEHFIALLNDFYELGYEPVVTNDELLAIVDSQLALQDTNQLMYKYVKQLPQFNRLIDIRPALLGDALKNTILFEIKGESSSFLVPALYTPEAMQKLSFVPESEFMQQMVNNNHGLFQTPPTQRELTRIGNYLKYSYINDYTRFWQKYYQRLALKQSLTLQQVMDALTSNEKSPLMQLYGTLRNYVVIPTVDVPEVVPSGSVAKQAPKGVAVKAAKAEKLVKLASTKLDKQKLLDIAQANEHNEISEKIRQSFSQYQLLAGEQEAMRNEYQAFLQQLIALKAWMTNADDDVIPGLTYFEQIQSNRNIDAFSGLWLKQYSERLMQSLAVLTVEKTTQHVREKVQGYLQTHWQSSVVKPYSDSIAPYYPFALQGEDLNLNSLASFFASDSSVSKFESEILSHFLLVDTQYQMAIFNRNAVISLKPEIVQFFTQFKKMRRQLYGQANELQAKVTIKPLSLSPQLNSFTLSSGDIELLYTHGPLIEVKGVWPKDFSTEQLTVTLVDLNNQKQMQSYEGVWGLLRLIDKHKVSVDKNTLMMPYQNEAGATLTINEVGNTQSLLNPLFYGQLTVPLRLVQPLR</sequence>
<evidence type="ECO:0000259" key="5">
    <source>
        <dbReference type="Pfam" id="PF21070"/>
    </source>
</evidence>
<dbReference type="Pfam" id="PF21070">
    <property type="entry name" value="IcmF_helical"/>
    <property type="match status" value="1"/>
</dbReference>
<feature type="transmembrane region" description="Helical" evidence="1">
    <location>
        <begin position="5"/>
        <end position="23"/>
    </location>
</feature>
<dbReference type="InterPro" id="IPR053156">
    <property type="entry name" value="T6SS_TssM-like"/>
</dbReference>